<dbReference type="PROSITE" id="PS51542">
    <property type="entry name" value="FYRN"/>
    <property type="match status" value="1"/>
</dbReference>
<dbReference type="PANTHER" id="PTHR22715:SF0">
    <property type="entry name" value="TRANSFORMING GROWTH FACTOR BETA REGULATOR 1"/>
    <property type="match status" value="1"/>
</dbReference>
<dbReference type="PANTHER" id="PTHR22715">
    <property type="entry name" value="TRANSFORMING GROWTH FACTOR BETA REGULATED GENE 1"/>
    <property type="match status" value="1"/>
</dbReference>
<dbReference type="OrthoDB" id="285793at2759"/>
<evidence type="ECO:0000313" key="2">
    <source>
        <dbReference type="EMBL" id="KRT80261.1"/>
    </source>
</evidence>
<dbReference type="AlphaFoldDB" id="A0A0T6AZI0"/>
<organism evidence="2 3">
    <name type="scientific">Oryctes borbonicus</name>
    <dbReference type="NCBI Taxonomy" id="1629725"/>
    <lineage>
        <taxon>Eukaryota</taxon>
        <taxon>Metazoa</taxon>
        <taxon>Ecdysozoa</taxon>
        <taxon>Arthropoda</taxon>
        <taxon>Hexapoda</taxon>
        <taxon>Insecta</taxon>
        <taxon>Pterygota</taxon>
        <taxon>Neoptera</taxon>
        <taxon>Endopterygota</taxon>
        <taxon>Coleoptera</taxon>
        <taxon>Polyphaga</taxon>
        <taxon>Scarabaeiformia</taxon>
        <taxon>Scarabaeidae</taxon>
        <taxon>Dynastinae</taxon>
        <taxon>Oryctes</taxon>
    </lineage>
</organism>
<feature type="region of interest" description="Disordered" evidence="1">
    <location>
        <begin position="79"/>
        <end position="118"/>
    </location>
</feature>
<gene>
    <name evidence="2" type="ORF">AMK59_8057</name>
</gene>
<name>A0A0T6AZI0_9SCAR</name>
<dbReference type="Proteomes" id="UP000051574">
    <property type="component" value="Unassembled WGS sequence"/>
</dbReference>
<dbReference type="EMBL" id="LJIG01022497">
    <property type="protein sequence ID" value="KRT80261.1"/>
    <property type="molecule type" value="Genomic_DNA"/>
</dbReference>
<accession>A0A0T6AZI0</accession>
<evidence type="ECO:0000256" key="1">
    <source>
        <dbReference type="SAM" id="MobiDB-lite"/>
    </source>
</evidence>
<proteinExistence type="predicted"/>
<evidence type="ECO:0000313" key="3">
    <source>
        <dbReference type="Proteomes" id="UP000051574"/>
    </source>
</evidence>
<reference evidence="2 3" key="1">
    <citation type="submission" date="2015-09" db="EMBL/GenBank/DDBJ databases">
        <title>Draft genome of the scarab beetle Oryctes borbonicus.</title>
        <authorList>
            <person name="Meyer J.M."/>
            <person name="Markov G.V."/>
            <person name="Baskaran P."/>
            <person name="Herrmann M."/>
            <person name="Sommer R.J."/>
            <person name="Roedelsperger C."/>
        </authorList>
    </citation>
    <scope>NUCLEOTIDE SEQUENCE [LARGE SCALE GENOMIC DNA]</scope>
    <source>
        <strain evidence="2">OB123</strain>
        <tissue evidence="2">Whole animal</tissue>
    </source>
</reference>
<protein>
    <submittedName>
        <fullName evidence="2">Uncharacterized protein</fullName>
    </submittedName>
</protein>
<keyword evidence="3" id="KW-1185">Reference proteome</keyword>
<dbReference type="InterPro" id="IPR040092">
    <property type="entry name" value="TBRG1"/>
</dbReference>
<dbReference type="Pfam" id="PF05964">
    <property type="entry name" value="FYRN"/>
    <property type="match status" value="1"/>
</dbReference>
<dbReference type="SMART" id="SM00541">
    <property type="entry name" value="FYRN"/>
    <property type="match status" value="1"/>
</dbReference>
<dbReference type="Gene3D" id="3.30.160.360">
    <property type="match status" value="1"/>
</dbReference>
<feature type="compositionally biased region" description="Basic residues" evidence="1">
    <location>
        <begin position="100"/>
        <end position="118"/>
    </location>
</feature>
<feature type="non-terminal residue" evidence="2">
    <location>
        <position position="212"/>
    </location>
</feature>
<dbReference type="InterPro" id="IPR003888">
    <property type="entry name" value="FYrich_N"/>
</dbReference>
<dbReference type="GO" id="GO:0051726">
    <property type="term" value="P:regulation of cell cycle"/>
    <property type="evidence" value="ECO:0007669"/>
    <property type="project" value="TreeGrafter"/>
</dbReference>
<sequence length="212" mass="24326">MGDKYLHSMKVSKSERQPCKYKLKLENLKQQIKEFVFENAALCDEISEVQEEIIIRSEERKFLLRKLCQYEPQTEMEVEALSKSGFSQTQPIPHSEPTTKKSKKKSLEKKPVKPRKNSVKIRKKLVQPIPLDSTGRPVFPIELGNLTIHSLGEVLSDRKEFHCEEAIYPVGYVSTRIYGSLKDPTVKCMYTCKISDANGMPRFEIASDDNEG</sequence>
<comment type="caution">
    <text evidence="2">The sequence shown here is derived from an EMBL/GenBank/DDBJ whole genome shotgun (WGS) entry which is preliminary data.</text>
</comment>
<dbReference type="GO" id="GO:0005634">
    <property type="term" value="C:nucleus"/>
    <property type="evidence" value="ECO:0007669"/>
    <property type="project" value="InterPro"/>
</dbReference>